<dbReference type="GO" id="GO:0009307">
    <property type="term" value="P:DNA restriction-modification system"/>
    <property type="evidence" value="ECO:0007669"/>
    <property type="project" value="InterPro"/>
</dbReference>
<evidence type="ECO:0000313" key="6">
    <source>
        <dbReference type="Proteomes" id="UP000278855"/>
    </source>
</evidence>
<dbReference type="SUPFAM" id="SSF52540">
    <property type="entry name" value="P-loop containing nucleoside triphosphate hydrolases"/>
    <property type="match status" value="1"/>
</dbReference>
<dbReference type="GO" id="GO:0004519">
    <property type="term" value="F:endonuclease activity"/>
    <property type="evidence" value="ECO:0007669"/>
    <property type="project" value="InterPro"/>
</dbReference>
<dbReference type="AlphaFoldDB" id="A0A3N4EDF9"/>
<dbReference type="Pfam" id="PF20720">
    <property type="entry name" value="nSTAND3"/>
    <property type="match status" value="1"/>
</dbReference>
<evidence type="ECO:0000259" key="2">
    <source>
        <dbReference type="Pfam" id="PF20720"/>
    </source>
</evidence>
<dbReference type="EMBL" id="CP034073">
    <property type="protein sequence ID" value="AZG37013.1"/>
    <property type="molecule type" value="Genomic_DNA"/>
</dbReference>
<reference evidence="6" key="2">
    <citation type="submission" date="2018-11" db="EMBL/GenBank/DDBJ databases">
        <title>Shewanella sp. R106.</title>
        <authorList>
            <person name="Hwang Y.J."/>
            <person name="Hwang C.Y."/>
        </authorList>
    </citation>
    <scope>NUCLEOTIDE SEQUENCE [LARGE SCALE GENOMIC DNA]</scope>
    <source>
        <strain evidence="6">R106</strain>
    </source>
</reference>
<organism evidence="4 6">
    <name type="scientific">Shewanella psychromarinicola</name>
    <dbReference type="NCBI Taxonomy" id="2487742"/>
    <lineage>
        <taxon>Bacteria</taxon>
        <taxon>Pseudomonadati</taxon>
        <taxon>Pseudomonadota</taxon>
        <taxon>Gammaproteobacteria</taxon>
        <taxon>Alteromonadales</taxon>
        <taxon>Shewanellaceae</taxon>
        <taxon>Shewanella</taxon>
    </lineage>
</organism>
<keyword evidence="5" id="KW-1185">Reference proteome</keyword>
<evidence type="ECO:0000313" key="4">
    <source>
        <dbReference type="EMBL" id="RPA34867.1"/>
    </source>
</evidence>
<reference evidence="4" key="3">
    <citation type="submission" date="2018-11" db="EMBL/GenBank/DDBJ databases">
        <authorList>
            <person name="Hwang Y.J."/>
            <person name="Hwang C.Y."/>
        </authorList>
    </citation>
    <scope>NUCLEOTIDE SEQUENCE</scope>
    <source>
        <strain evidence="4">R106</strain>
    </source>
</reference>
<dbReference type="InterPro" id="IPR027417">
    <property type="entry name" value="P-loop_NTPase"/>
</dbReference>
<proteinExistence type="predicted"/>
<dbReference type="Proteomes" id="UP000278855">
    <property type="component" value="Unassembled WGS sequence"/>
</dbReference>
<dbReference type="Pfam" id="PF04471">
    <property type="entry name" value="Mrr_cat"/>
    <property type="match status" value="1"/>
</dbReference>
<name>A0A3N4EDF9_9GAMM</name>
<protein>
    <submittedName>
        <fullName evidence="4">Uncharacterized protein</fullName>
    </submittedName>
</protein>
<accession>A0A3N4EDF9</accession>
<evidence type="ECO:0000313" key="5">
    <source>
        <dbReference type="Proteomes" id="UP000273778"/>
    </source>
</evidence>
<gene>
    <name evidence="4" type="ORF">EGC77_04180</name>
    <name evidence="3" type="ORF">EGC80_20510</name>
</gene>
<evidence type="ECO:0000313" key="3">
    <source>
        <dbReference type="EMBL" id="AZG37013.1"/>
    </source>
</evidence>
<sequence length="763" mass="86951">MKNFEVINMSTVQASDITYELHTIGWKAFQQLCSTVLSNLLGQTVQSFSEVNDGGRDLAFYGIWNNVENESFSGSYTVQCKHTIKPDANFSLSHVKDELSKVETLANKGLCDNYLIFTNAKVSADAETKIIAAFQAINGVKICRVFTGQWLSQKITESPTLRMLVPRVYGLGDLSQIVDERVYAQANEILSSMGGEIAKFVITDAYRKSVNALTENNFVLLLGDPASGKSTIAASLILSSIDRWQSRAIKINSPEEFKKHWNPHEINQVFWVDDVFGATQLEFSKANNWNTTLSHLNTAIKKGTKIIFTSRTYIYREAKEHLKEHAAPVLRNSQVTIYVENISRDEREQILYNHIKLGNQSKIYKTKLKPFLKMIVESNYFSPEVARRLGDKHFTSNLSLDTLSITRFISNPMDFLADTINNLDVHSKAALTVLFMNGGEVETPMKLNAVDPDYINRLGSSFHNTAKAFKFLKGSFTTEYMKENQYYWKFKHPTIQDALANKFSSDREFLNEYLLGADLLKVFSEVSCGITNIEGVKIIVPKDYYTGLISRMIKLDRKIFINNIRLSYFLSEKCDFNFLQELVITTPKYVDKLMVYSSLSHCSDLKVLLKLNSLGLLKEELRLAAAKQMSLIAIQQFDSGIFKSKINSLLTENERKTVFERIKDESIPKLFNEVDNYFQDWSGEEPDDYFSDLESAIKSYKDQFLDEDSLLLLEEADLFLNECKSDVESKFADEPYSYHEASRNENLGSNVVSQRCIFDDVDC</sequence>
<dbReference type="Proteomes" id="UP000273778">
    <property type="component" value="Chromosome"/>
</dbReference>
<dbReference type="InterPro" id="IPR007560">
    <property type="entry name" value="Restrct_endonuc_IV_Mrr"/>
</dbReference>
<dbReference type="KEGG" id="spsr:EGC80_20510"/>
<dbReference type="InterPro" id="IPR049050">
    <property type="entry name" value="nSTAND3"/>
</dbReference>
<feature type="domain" description="Restriction endonuclease type IV Mrr" evidence="1">
    <location>
        <begin position="22"/>
        <end position="142"/>
    </location>
</feature>
<dbReference type="EMBL" id="RKKB01000001">
    <property type="protein sequence ID" value="RPA34867.1"/>
    <property type="molecule type" value="Genomic_DNA"/>
</dbReference>
<dbReference type="OrthoDB" id="6402428at2"/>
<dbReference type="GO" id="GO:0003677">
    <property type="term" value="F:DNA binding"/>
    <property type="evidence" value="ECO:0007669"/>
    <property type="project" value="InterPro"/>
</dbReference>
<reference evidence="3 5" key="1">
    <citation type="submission" date="2018-11" db="EMBL/GenBank/DDBJ databases">
        <title>Shewanella sp. M2.</title>
        <authorList>
            <person name="Hwang Y.J."/>
            <person name="Hwang C.Y."/>
        </authorList>
    </citation>
    <scope>NUCLEOTIDE SEQUENCE [LARGE SCALE GENOMIC DNA]</scope>
    <source>
        <strain evidence="3 5">M2</strain>
    </source>
</reference>
<feature type="domain" description="Novel STAND NTPase 3" evidence="2">
    <location>
        <begin position="200"/>
        <end position="356"/>
    </location>
</feature>
<evidence type="ECO:0000259" key="1">
    <source>
        <dbReference type="Pfam" id="PF04471"/>
    </source>
</evidence>